<evidence type="ECO:0000256" key="2">
    <source>
        <dbReference type="SAM" id="MobiDB-lite"/>
    </source>
</evidence>
<dbReference type="STRING" id="6832.A0A553PBF7"/>
<dbReference type="GO" id="GO:0003676">
    <property type="term" value="F:nucleic acid binding"/>
    <property type="evidence" value="ECO:0007669"/>
    <property type="project" value="InterPro"/>
</dbReference>
<proteinExistence type="predicted"/>
<dbReference type="AlphaFoldDB" id="A0A553PBF7"/>
<protein>
    <recommendedName>
        <fullName evidence="3">CCHC-type domain-containing protein</fullName>
    </recommendedName>
</protein>
<feature type="compositionally biased region" description="Basic and acidic residues" evidence="2">
    <location>
        <begin position="209"/>
        <end position="229"/>
    </location>
</feature>
<dbReference type="PROSITE" id="PS50158">
    <property type="entry name" value="ZF_CCHC"/>
    <property type="match status" value="1"/>
</dbReference>
<dbReference type="SUPFAM" id="SSF56219">
    <property type="entry name" value="DNase I-like"/>
    <property type="match status" value="1"/>
</dbReference>
<dbReference type="EMBL" id="VCGU01000005">
    <property type="protein sequence ID" value="TRY75013.1"/>
    <property type="molecule type" value="Genomic_DNA"/>
</dbReference>
<keyword evidence="1" id="KW-0863">Zinc-finger</keyword>
<dbReference type="Proteomes" id="UP000318571">
    <property type="component" value="Chromosome 2"/>
</dbReference>
<reference evidence="4 5" key="1">
    <citation type="journal article" date="2018" name="Nat. Ecol. Evol.">
        <title>Genomic signatures of mitonuclear coevolution across populations of Tigriopus californicus.</title>
        <authorList>
            <person name="Barreto F.S."/>
            <person name="Watson E.T."/>
            <person name="Lima T.G."/>
            <person name="Willett C.S."/>
            <person name="Edmands S."/>
            <person name="Li W."/>
            <person name="Burton R.S."/>
        </authorList>
    </citation>
    <scope>NUCLEOTIDE SEQUENCE [LARGE SCALE GENOMIC DNA]</scope>
    <source>
        <strain evidence="4 5">San Diego</strain>
    </source>
</reference>
<dbReference type="InterPro" id="IPR001878">
    <property type="entry name" value="Znf_CCHC"/>
</dbReference>
<organism evidence="4 5">
    <name type="scientific">Tigriopus californicus</name>
    <name type="common">Marine copepod</name>
    <dbReference type="NCBI Taxonomy" id="6832"/>
    <lineage>
        <taxon>Eukaryota</taxon>
        <taxon>Metazoa</taxon>
        <taxon>Ecdysozoa</taxon>
        <taxon>Arthropoda</taxon>
        <taxon>Crustacea</taxon>
        <taxon>Multicrustacea</taxon>
        <taxon>Hexanauplia</taxon>
        <taxon>Copepoda</taxon>
        <taxon>Harpacticoida</taxon>
        <taxon>Harpacticidae</taxon>
        <taxon>Tigriopus</taxon>
    </lineage>
</organism>
<feature type="compositionally biased region" description="Polar residues" evidence="2">
    <location>
        <begin position="155"/>
        <end position="170"/>
    </location>
</feature>
<keyword evidence="5" id="KW-1185">Reference proteome</keyword>
<accession>A0A553PBF7</accession>
<sequence length="589" mass="66427">MELPTPPANDGDTTKISVTSMPVHSYAKVLKKTYPNMVLDFECSANEDEILSQTILAEFLFEELKVQKTEIKGLVMFSKGNRTVGVERFGDRDDPRLEGWTNGNRRVMIVPEQEIPDFFAIDSRRLRNLHRDQIRRCVHCRKEGHIKTECPAREPSNTSSVGSFQESAKTNLEEPIEPSSHRETLKKSQPYRGPNRIDVTNDSKVPVISDERQCTDNTKTEQGYERESNDTNQEQKCVQLFNQIEFPWSLGNKLPDLHVLLSTEDFHVVCVSETWFHPLVLSSEVGNPGYFVSARKDRTDTIADRGGGVLILARHDVTYQEILVHVENVCAIKLADLSVYCSYVSPNASVAAKMPMNDFLSSLSTRCIVVGDFYCPGINWREMTASSGCDHSFMEAVTLGDISQIVNVPTHDAGNVLDLVLESEPGVCYDVQTRPDLQFNEAWNILKDALIFGMKLYIPQRLLHINARPPWLSPALLRKQDRPLLDSSGNLVTHESVMANLLSEQFRSVFNSPNDEIVWPAFEQKCELSTVNFFVNDVIEAIAKLKPSDTHGPDGITPRVYHELGLSVARPLVLVYMMCMTSGWFIKKS</sequence>
<name>A0A553PBF7_TIGCA</name>
<evidence type="ECO:0000259" key="3">
    <source>
        <dbReference type="PROSITE" id="PS50158"/>
    </source>
</evidence>
<feature type="region of interest" description="Disordered" evidence="2">
    <location>
        <begin position="150"/>
        <end position="232"/>
    </location>
</feature>
<keyword evidence="1" id="KW-0479">Metal-binding</keyword>
<comment type="caution">
    <text evidence="4">The sequence shown here is derived from an EMBL/GenBank/DDBJ whole genome shotgun (WGS) entry which is preliminary data.</text>
</comment>
<dbReference type="GO" id="GO:0008270">
    <property type="term" value="F:zinc ion binding"/>
    <property type="evidence" value="ECO:0007669"/>
    <property type="project" value="UniProtKB-KW"/>
</dbReference>
<feature type="domain" description="CCHC-type" evidence="3">
    <location>
        <begin position="135"/>
        <end position="151"/>
    </location>
</feature>
<evidence type="ECO:0000256" key="1">
    <source>
        <dbReference type="PROSITE-ProRule" id="PRU00047"/>
    </source>
</evidence>
<dbReference type="PANTHER" id="PTHR33395:SF22">
    <property type="entry name" value="REVERSE TRANSCRIPTASE DOMAIN-CONTAINING PROTEIN"/>
    <property type="match status" value="1"/>
</dbReference>
<gene>
    <name evidence="4" type="ORF">TCAL_12118</name>
</gene>
<evidence type="ECO:0000313" key="5">
    <source>
        <dbReference type="Proteomes" id="UP000318571"/>
    </source>
</evidence>
<dbReference type="Gene3D" id="4.10.60.10">
    <property type="entry name" value="Zinc finger, CCHC-type"/>
    <property type="match status" value="1"/>
</dbReference>
<dbReference type="PANTHER" id="PTHR33395">
    <property type="entry name" value="TRANSCRIPTASE, PUTATIVE-RELATED-RELATED"/>
    <property type="match status" value="1"/>
</dbReference>
<dbReference type="Gene3D" id="3.60.10.10">
    <property type="entry name" value="Endonuclease/exonuclease/phosphatase"/>
    <property type="match status" value="1"/>
</dbReference>
<evidence type="ECO:0000313" key="4">
    <source>
        <dbReference type="EMBL" id="TRY75013.1"/>
    </source>
</evidence>
<keyword evidence="1" id="KW-0862">Zinc</keyword>
<dbReference type="InterPro" id="IPR036691">
    <property type="entry name" value="Endo/exonu/phosph_ase_sf"/>
</dbReference>